<dbReference type="NCBIfam" id="NF009920">
    <property type="entry name" value="PRK13381.1"/>
    <property type="match status" value="1"/>
</dbReference>
<comment type="similarity">
    <text evidence="1">Belongs to the peptidase M20B family.</text>
</comment>
<dbReference type="GO" id="GO:0045148">
    <property type="term" value="F:tripeptide aminopeptidase activity"/>
    <property type="evidence" value="ECO:0007669"/>
    <property type="project" value="UniProtKB-UniRule"/>
</dbReference>
<proteinExistence type="inferred from homology"/>
<dbReference type="PANTHER" id="PTHR42994">
    <property type="entry name" value="PEPTIDASE T"/>
    <property type="match status" value="1"/>
</dbReference>
<feature type="active site" evidence="8">
    <location>
        <position position="84"/>
    </location>
</feature>
<dbReference type="InterPro" id="IPR002933">
    <property type="entry name" value="Peptidase_M20"/>
</dbReference>
<dbReference type="GO" id="GO:0006518">
    <property type="term" value="P:peptide metabolic process"/>
    <property type="evidence" value="ECO:0007669"/>
    <property type="project" value="InterPro"/>
</dbReference>
<dbReference type="PIRSF" id="PIRSF037215">
    <property type="entry name" value="Peptidase_M20B"/>
    <property type="match status" value="1"/>
</dbReference>
<accession>A0A850PCG5</accession>
<name>A0A850PCG5_9PROT</name>
<evidence type="ECO:0000256" key="8">
    <source>
        <dbReference type="PIRSR" id="PIRSR037215-1"/>
    </source>
</evidence>
<feature type="active site" description="Proton acceptor" evidence="8">
    <location>
        <position position="177"/>
    </location>
</feature>
<evidence type="ECO:0000256" key="6">
    <source>
        <dbReference type="ARBA" id="ARBA00023049"/>
    </source>
</evidence>
<dbReference type="GO" id="GO:0008237">
    <property type="term" value="F:metallopeptidase activity"/>
    <property type="evidence" value="ECO:0007669"/>
    <property type="project" value="UniProtKB-KW"/>
</dbReference>
<dbReference type="EMBL" id="JABXXR010000031">
    <property type="protein sequence ID" value="NVN40210.1"/>
    <property type="molecule type" value="Genomic_DNA"/>
</dbReference>
<evidence type="ECO:0000313" key="11">
    <source>
        <dbReference type="EMBL" id="NVN40210.1"/>
    </source>
</evidence>
<keyword evidence="12" id="KW-1185">Reference proteome</keyword>
<dbReference type="Gene3D" id="3.30.70.360">
    <property type="match status" value="1"/>
</dbReference>
<dbReference type="NCBIfam" id="TIGR01882">
    <property type="entry name" value="peptidase-T"/>
    <property type="match status" value="1"/>
</dbReference>
<comment type="cofactor">
    <cofactor evidence="9">
        <name>Zn(2+)</name>
        <dbReference type="ChEBI" id="CHEBI:29105"/>
    </cofactor>
    <text evidence="9">Binds 2 Zn(2+) ions per subunit.</text>
</comment>
<comment type="caution">
    <text evidence="11">The sequence shown here is derived from an EMBL/GenBank/DDBJ whole genome shotgun (WGS) entry which is preliminary data.</text>
</comment>
<dbReference type="NCBIfam" id="NF003976">
    <property type="entry name" value="PRK05469.1"/>
    <property type="match status" value="1"/>
</dbReference>
<sequence>MDDALIERLVERFYRYVAIPTQSDARAAKVPSTPGQWDLARLLHGELTALGLEEVHLDTHCVLTARLPASDDRKPRIGFCAHLDTVDVGLSPVIRPQRVRLDGKDVCLNRERAVWLRMDEHPDYAAYRGQEVLLSDGTSVLGADNKAAIAVIMELLAELVATRVPHGDVVVAFVPDEEIGLRGARSLDLARFPVDWAYTIDACAVGEFVYETFNAAQASIVIEGVTAHPMTAKGVLVNPILVAHDVIARLDPRDTPECTQGRDGYVWVNAMTADQASARLSVSIRDFDRAAFEGRKATLLEAVAATQAAFPRAHVTCTITDVYANIASCMGEDRRSVDQLRTAFAQAGITPKIIPMRGGTDGSALSVRGIPTPNFFTGALNFHSVFECLPLTSFGASYAVARALVVE</sequence>
<dbReference type="PROSITE" id="PS00758">
    <property type="entry name" value="ARGE_DAPE_CPG2_1"/>
    <property type="match status" value="1"/>
</dbReference>
<dbReference type="InterPro" id="IPR001261">
    <property type="entry name" value="ArgE/DapE_CS"/>
</dbReference>
<dbReference type="GO" id="GO:0006508">
    <property type="term" value="P:proteolysis"/>
    <property type="evidence" value="ECO:0007669"/>
    <property type="project" value="UniProtKB-UniRule"/>
</dbReference>
<dbReference type="RefSeq" id="WP_176613181.1">
    <property type="nucleotide sequence ID" value="NZ_JABXXR010000031.1"/>
</dbReference>
<dbReference type="Proteomes" id="UP000585665">
    <property type="component" value="Unassembled WGS sequence"/>
</dbReference>
<keyword evidence="3 9" id="KW-0479">Metal-binding</keyword>
<evidence type="ECO:0000259" key="10">
    <source>
        <dbReference type="Pfam" id="PF07687"/>
    </source>
</evidence>
<evidence type="ECO:0000256" key="9">
    <source>
        <dbReference type="PIRSR" id="PIRSR037215-2"/>
    </source>
</evidence>
<dbReference type="SUPFAM" id="SSF53187">
    <property type="entry name" value="Zn-dependent exopeptidases"/>
    <property type="match status" value="1"/>
</dbReference>
<dbReference type="PANTHER" id="PTHR42994:SF1">
    <property type="entry name" value="PEPTIDASE T"/>
    <property type="match status" value="1"/>
</dbReference>
<reference evidence="11 12" key="1">
    <citation type="submission" date="2020-06" db="EMBL/GenBank/DDBJ databases">
        <title>Description of novel acetic acid bacteria.</title>
        <authorList>
            <person name="Sombolestani A."/>
        </authorList>
    </citation>
    <scope>NUCLEOTIDE SEQUENCE [LARGE SCALE GENOMIC DNA]</scope>
    <source>
        <strain evidence="11 12">LMG 27010</strain>
    </source>
</reference>
<protein>
    <recommendedName>
        <fullName evidence="7">Peptidase T</fullName>
        <ecNumber evidence="7">3.4.11.4</ecNumber>
    </recommendedName>
</protein>
<organism evidence="11 12">
    <name type="scientific">Ameyamaea chiangmaiensis</name>
    <dbReference type="NCBI Taxonomy" id="442969"/>
    <lineage>
        <taxon>Bacteria</taxon>
        <taxon>Pseudomonadati</taxon>
        <taxon>Pseudomonadota</taxon>
        <taxon>Alphaproteobacteria</taxon>
        <taxon>Acetobacterales</taxon>
        <taxon>Acetobacteraceae</taxon>
        <taxon>Ameyamaea</taxon>
    </lineage>
</organism>
<dbReference type="PROSITE" id="PS00759">
    <property type="entry name" value="ARGE_DAPE_CPG2_2"/>
    <property type="match status" value="1"/>
</dbReference>
<gene>
    <name evidence="11" type="primary">pepT</name>
    <name evidence="11" type="ORF">HUK82_06470</name>
</gene>
<keyword evidence="6" id="KW-0482">Metalloprotease</keyword>
<keyword evidence="11" id="KW-0031">Aminopeptidase</keyword>
<dbReference type="Gene3D" id="3.40.630.10">
    <property type="entry name" value="Zn peptidases"/>
    <property type="match status" value="1"/>
</dbReference>
<feature type="binding site" evidence="9">
    <location>
        <position position="82"/>
    </location>
    <ligand>
        <name>Zn(2+)</name>
        <dbReference type="ChEBI" id="CHEBI:29105"/>
        <label>1</label>
    </ligand>
</feature>
<evidence type="ECO:0000256" key="7">
    <source>
        <dbReference type="NCBIfam" id="TIGR01882"/>
    </source>
</evidence>
<evidence type="ECO:0000256" key="3">
    <source>
        <dbReference type="ARBA" id="ARBA00022723"/>
    </source>
</evidence>
<dbReference type="InterPro" id="IPR010161">
    <property type="entry name" value="Peptidase_M20B"/>
</dbReference>
<dbReference type="Pfam" id="PF01546">
    <property type="entry name" value="Peptidase_M20"/>
    <property type="match status" value="1"/>
</dbReference>
<dbReference type="InterPro" id="IPR036264">
    <property type="entry name" value="Bact_exopeptidase_dim_dom"/>
</dbReference>
<evidence type="ECO:0000256" key="1">
    <source>
        <dbReference type="ARBA" id="ARBA00009692"/>
    </source>
</evidence>
<dbReference type="GO" id="GO:0008270">
    <property type="term" value="F:zinc ion binding"/>
    <property type="evidence" value="ECO:0007669"/>
    <property type="project" value="InterPro"/>
</dbReference>
<dbReference type="Pfam" id="PF07687">
    <property type="entry name" value="M20_dimer"/>
    <property type="match status" value="1"/>
</dbReference>
<feature type="binding site" evidence="9">
    <location>
        <position position="144"/>
    </location>
    <ligand>
        <name>Zn(2+)</name>
        <dbReference type="ChEBI" id="CHEBI:29105"/>
        <label>1</label>
    </ligand>
</feature>
<dbReference type="SUPFAM" id="SSF55031">
    <property type="entry name" value="Bacterial exopeptidase dimerisation domain"/>
    <property type="match status" value="1"/>
</dbReference>
<keyword evidence="5 9" id="KW-0862">Zinc</keyword>
<dbReference type="InterPro" id="IPR011650">
    <property type="entry name" value="Peptidase_M20_dimer"/>
</dbReference>
<evidence type="ECO:0000256" key="2">
    <source>
        <dbReference type="ARBA" id="ARBA00022670"/>
    </source>
</evidence>
<dbReference type="EC" id="3.4.11.4" evidence="7"/>
<feature type="domain" description="Peptidase M20 dimerisation" evidence="10">
    <location>
        <begin position="210"/>
        <end position="303"/>
    </location>
</feature>
<feature type="binding site" evidence="9">
    <location>
        <position position="178"/>
    </location>
    <ligand>
        <name>Zn(2+)</name>
        <dbReference type="ChEBI" id="CHEBI:29105"/>
        <label>2</label>
    </ligand>
</feature>
<feature type="binding site" evidence="9">
    <location>
        <position position="201"/>
    </location>
    <ligand>
        <name>Zn(2+)</name>
        <dbReference type="ChEBI" id="CHEBI:29105"/>
        <label>1</label>
    </ligand>
</feature>
<evidence type="ECO:0000256" key="4">
    <source>
        <dbReference type="ARBA" id="ARBA00022801"/>
    </source>
</evidence>
<evidence type="ECO:0000313" key="12">
    <source>
        <dbReference type="Proteomes" id="UP000585665"/>
    </source>
</evidence>
<keyword evidence="4 11" id="KW-0378">Hydrolase</keyword>
<evidence type="ECO:0000256" key="5">
    <source>
        <dbReference type="ARBA" id="ARBA00022833"/>
    </source>
</evidence>
<keyword evidence="2" id="KW-0645">Protease</keyword>
<feature type="binding site" evidence="9">
    <location>
        <position position="144"/>
    </location>
    <ligand>
        <name>Zn(2+)</name>
        <dbReference type="ChEBI" id="CHEBI:29105"/>
        <label>2</label>
    </ligand>
</feature>
<feature type="binding site" evidence="9">
    <location>
        <position position="383"/>
    </location>
    <ligand>
        <name>Zn(2+)</name>
        <dbReference type="ChEBI" id="CHEBI:29105"/>
        <label>2</label>
    </ligand>
</feature>
<dbReference type="AlphaFoldDB" id="A0A850PCG5"/>